<evidence type="ECO:0000313" key="2">
    <source>
        <dbReference type="EMBL" id="MEY1661904.1"/>
    </source>
</evidence>
<feature type="signal peptide" evidence="1">
    <location>
        <begin position="1"/>
        <end position="19"/>
    </location>
</feature>
<evidence type="ECO:0000313" key="3">
    <source>
        <dbReference type="Proteomes" id="UP001562065"/>
    </source>
</evidence>
<keyword evidence="3" id="KW-1185">Reference proteome</keyword>
<comment type="caution">
    <text evidence="2">The sequence shown here is derived from an EMBL/GenBank/DDBJ whole genome shotgun (WGS) entry which is preliminary data.</text>
</comment>
<name>A0ABV4AGE3_9GAMM</name>
<gene>
    <name evidence="2" type="primary">traF</name>
    <name evidence="2" type="ORF">AB5I84_07040</name>
</gene>
<proteinExistence type="predicted"/>
<dbReference type="Pfam" id="PF13729">
    <property type="entry name" value="TraF_2"/>
    <property type="match status" value="1"/>
</dbReference>
<dbReference type="Proteomes" id="UP001562065">
    <property type="component" value="Unassembled WGS sequence"/>
</dbReference>
<dbReference type="InterPro" id="IPR032811">
    <property type="entry name" value="Put_conjugal_transfer"/>
</dbReference>
<dbReference type="RefSeq" id="WP_369455153.1">
    <property type="nucleotide sequence ID" value="NZ_JBGCUO010000001.1"/>
</dbReference>
<reference evidence="2 3" key="1">
    <citation type="submission" date="2024-07" db="EMBL/GenBank/DDBJ databases">
        <authorList>
            <person name="Ren Q."/>
        </authorList>
    </citation>
    <scope>NUCLEOTIDE SEQUENCE [LARGE SCALE GENOMIC DNA]</scope>
    <source>
        <strain evidence="2 3">REN37</strain>
    </source>
</reference>
<evidence type="ECO:0000256" key="1">
    <source>
        <dbReference type="SAM" id="SignalP"/>
    </source>
</evidence>
<accession>A0ABV4AGE3</accession>
<feature type="chain" id="PRO_5046947812" evidence="1">
    <location>
        <begin position="20"/>
        <end position="378"/>
    </location>
</feature>
<dbReference type="EMBL" id="JBGCUO010000001">
    <property type="protein sequence ID" value="MEY1661904.1"/>
    <property type="molecule type" value="Genomic_DNA"/>
</dbReference>
<organism evidence="2 3">
    <name type="scientific">Isoalcanivorax beigongshangi</name>
    <dbReference type="NCBI Taxonomy" id="3238810"/>
    <lineage>
        <taxon>Bacteria</taxon>
        <taxon>Pseudomonadati</taxon>
        <taxon>Pseudomonadota</taxon>
        <taxon>Gammaproteobacteria</taxon>
        <taxon>Oceanospirillales</taxon>
        <taxon>Alcanivoracaceae</taxon>
        <taxon>Isoalcanivorax</taxon>
    </lineage>
</organism>
<protein>
    <submittedName>
        <fullName evidence="2">Conjugal transfer protein TraF</fullName>
    </submittedName>
</protein>
<sequence length="378" mass="40542">MGWVRWGLGLLLCSLSVEVAAVADARALGRGGAGLVSGDRAYLAGNPALLATTREGVAELLIGGGVAVYDGDRVLDGIDSLQRDLDQLTAWQALDPALPGRIDAQLRQLSRQPVQGELGAVTAAVISRLPLALVVRNDTRLAARLHYDDRDAALLAAPLPGIEQEDMHSRMRGSGVAISEVALMGALSTEHDVLGTFHWGATLALQDVRLLHYDARIAEFDEYDIADSRHREDRQGANLDFGVLKPLGGYALALRGRNLVPVSYRGPEQSRYRMRPELALGAGARWGVLQAELDVELLPRPGYGEVVGTQYAQAGLELGVRWLGQLRVGYRHDLQQQVVGAWTAGVGLTPFGVLNLDVAALIGRGDSRGLALQFGGRF</sequence>
<keyword evidence="1" id="KW-0732">Signal</keyword>